<dbReference type="PANTHER" id="PTHR44167:SF24">
    <property type="entry name" value="SERINE_THREONINE-PROTEIN KINASE CHK2"/>
    <property type="match status" value="1"/>
</dbReference>
<evidence type="ECO:0000313" key="4">
    <source>
        <dbReference type="Proteomes" id="UP000236546"/>
    </source>
</evidence>
<accession>A0A2K0TGS4</accession>
<sequence>MEYNSNNFAVLVEGSNSTAQSQSRLAGVDDDDGQIYTRTLDGSSSDNGSDRRNGMTSDIEVSNGMIYNIEDGEDEHGHSIAGSLWSSSRTFYPSSSTEGTDSIAAHWDFLAIITAVCEAYQRGTYLKMMMLDVRQWEALGEGTTFRVSRSEMKLAAYSLRNNRHKQVFSNRLVIKRNDYGGDITAAQARSFVKELRTLYHLDGHPYIVNLRGIGWFLTADDARHRNVKPAIILEEAFNTLDYLVGVDACVSHGIMLQIFGQITSGLRSLHNCGIAHGDLKPSNILLFKRPVTRDSVQIESFTAKLSDFESVAFRAEGEALLFPPGTFGFRAPEVDEAAQAGGGASVSFTDLVLADTWSLGTVFAVMLSGTEFLQNINPAKRVRQLVEDVNRKLESSSAESEHAKTFLDVLKYTIRIDPMMRRLNEVERLLAPFLEDRDGKQ</sequence>
<proteinExistence type="predicted"/>
<evidence type="ECO:0000313" key="3">
    <source>
        <dbReference type="EMBL" id="PNP44731.1"/>
    </source>
</evidence>
<evidence type="ECO:0000256" key="1">
    <source>
        <dbReference type="SAM" id="MobiDB-lite"/>
    </source>
</evidence>
<evidence type="ECO:0000259" key="2">
    <source>
        <dbReference type="PROSITE" id="PS50011"/>
    </source>
</evidence>
<dbReference type="InterPro" id="IPR008271">
    <property type="entry name" value="Ser/Thr_kinase_AS"/>
</dbReference>
<dbReference type="InterPro" id="IPR000719">
    <property type="entry name" value="Prot_kinase_dom"/>
</dbReference>
<dbReference type="GO" id="GO:0004674">
    <property type="term" value="F:protein serine/threonine kinase activity"/>
    <property type="evidence" value="ECO:0007669"/>
    <property type="project" value="TreeGrafter"/>
</dbReference>
<dbReference type="PANTHER" id="PTHR44167">
    <property type="entry name" value="OVARIAN-SPECIFIC SERINE/THREONINE-PROTEIN KINASE LOK-RELATED"/>
    <property type="match status" value="1"/>
</dbReference>
<dbReference type="CDD" id="cd00180">
    <property type="entry name" value="PKc"/>
    <property type="match status" value="1"/>
</dbReference>
<feature type="region of interest" description="Disordered" evidence="1">
    <location>
        <begin position="19"/>
        <end position="57"/>
    </location>
</feature>
<dbReference type="OrthoDB" id="4062651at2759"/>
<reference evidence="3 4" key="1">
    <citation type="submission" date="2017-02" db="EMBL/GenBank/DDBJ databases">
        <title>Genomes of Trichoderma spp. with biocontrol activity.</title>
        <authorList>
            <person name="Gardiner D."/>
            <person name="Kazan K."/>
            <person name="Vos C."/>
            <person name="Harvey P."/>
        </authorList>
    </citation>
    <scope>NUCLEOTIDE SEQUENCE [LARGE SCALE GENOMIC DNA]</scope>
    <source>
        <strain evidence="3 4">A5MH</strain>
    </source>
</reference>
<dbReference type="GO" id="GO:0005634">
    <property type="term" value="C:nucleus"/>
    <property type="evidence" value="ECO:0007669"/>
    <property type="project" value="TreeGrafter"/>
</dbReference>
<dbReference type="SMART" id="SM00220">
    <property type="entry name" value="S_TKc"/>
    <property type="match status" value="1"/>
</dbReference>
<dbReference type="Pfam" id="PF00069">
    <property type="entry name" value="Pkinase"/>
    <property type="match status" value="1"/>
</dbReference>
<dbReference type="GO" id="GO:0005737">
    <property type="term" value="C:cytoplasm"/>
    <property type="evidence" value="ECO:0007669"/>
    <property type="project" value="TreeGrafter"/>
</dbReference>
<dbReference type="SUPFAM" id="SSF56112">
    <property type="entry name" value="Protein kinase-like (PK-like)"/>
    <property type="match status" value="1"/>
</dbReference>
<feature type="domain" description="Protein kinase" evidence="2">
    <location>
        <begin position="133"/>
        <end position="434"/>
    </location>
</feature>
<dbReference type="InterPro" id="IPR011009">
    <property type="entry name" value="Kinase-like_dom_sf"/>
</dbReference>
<dbReference type="Gene3D" id="1.10.510.10">
    <property type="entry name" value="Transferase(Phosphotransferase) domain 1"/>
    <property type="match status" value="1"/>
</dbReference>
<dbReference type="PROSITE" id="PS00108">
    <property type="entry name" value="PROTEIN_KINASE_ST"/>
    <property type="match status" value="1"/>
</dbReference>
<comment type="caution">
    <text evidence="3">The sequence shown here is derived from an EMBL/GenBank/DDBJ whole genome shotgun (WGS) entry which is preliminary data.</text>
</comment>
<protein>
    <recommendedName>
        <fullName evidence="2">Protein kinase domain-containing protein</fullName>
    </recommendedName>
</protein>
<gene>
    <name evidence="3" type="ORF">TGAMA5MH_03540</name>
</gene>
<name>A0A2K0TGS4_9HYPO</name>
<dbReference type="PROSITE" id="PS50011">
    <property type="entry name" value="PROTEIN_KINASE_DOM"/>
    <property type="match status" value="1"/>
</dbReference>
<dbReference type="Proteomes" id="UP000236546">
    <property type="component" value="Unassembled WGS sequence"/>
</dbReference>
<dbReference type="GO" id="GO:0005524">
    <property type="term" value="F:ATP binding"/>
    <property type="evidence" value="ECO:0007669"/>
    <property type="project" value="InterPro"/>
</dbReference>
<dbReference type="EMBL" id="MTYH01000028">
    <property type="protein sequence ID" value="PNP44731.1"/>
    <property type="molecule type" value="Genomic_DNA"/>
</dbReference>
<dbReference type="AlphaFoldDB" id="A0A2K0TGS4"/>
<dbReference type="GO" id="GO:0044773">
    <property type="term" value="P:mitotic DNA damage checkpoint signaling"/>
    <property type="evidence" value="ECO:0007669"/>
    <property type="project" value="TreeGrafter"/>
</dbReference>
<organism evidence="3 4">
    <name type="scientific">Trichoderma gamsii</name>
    <dbReference type="NCBI Taxonomy" id="398673"/>
    <lineage>
        <taxon>Eukaryota</taxon>
        <taxon>Fungi</taxon>
        <taxon>Dikarya</taxon>
        <taxon>Ascomycota</taxon>
        <taxon>Pezizomycotina</taxon>
        <taxon>Sordariomycetes</taxon>
        <taxon>Hypocreomycetidae</taxon>
        <taxon>Hypocreales</taxon>
        <taxon>Hypocreaceae</taxon>
        <taxon>Trichoderma</taxon>
    </lineage>
</organism>